<dbReference type="RefSeq" id="WP_380014937.1">
    <property type="nucleotide sequence ID" value="NZ_JBHLYR010000060.1"/>
</dbReference>
<accession>A0ABV6B3K2</accession>
<feature type="domain" description="AttH" evidence="2">
    <location>
        <begin position="41"/>
        <end position="192"/>
    </location>
</feature>
<evidence type="ECO:0000313" key="4">
    <source>
        <dbReference type="Proteomes" id="UP001589733"/>
    </source>
</evidence>
<gene>
    <name evidence="3" type="ORF">ACFFLM_20535</name>
</gene>
<sequence>MKKALLVAVAGLLSACAPTQTTFDFRVQPLATDLGPHNDLMEWWYVSGFLPEEGLAFHWAQFQVRPPSLPLPFMVSHVAVTDLKTGKVTFIEQNPAIGSGSASFPPLRLTNGGWTFQQNGNVLDKNAFDLNAGPLNVRLTPQKGPVIHPPGYSGSAEVGAMYYQGITRLALEGQINGRTVKGEAWLDHQWGNQIPGRAALWDWVALQLASGEDLMVYRMRTPQGKQVQLIGSIVDKAGVARAATNLTLEPGRTWNGTDGRVYTLSWRIKADEFDLNVDAVHDEQELLSRSTSVAYWEGPVKVSGTWRGQPETGKGMMELVGGVLGGGR</sequence>
<dbReference type="InterPro" id="IPR010791">
    <property type="entry name" value="AttH_dom"/>
</dbReference>
<feature type="chain" id="PRO_5046240597" evidence="1">
    <location>
        <begin position="20"/>
        <end position="328"/>
    </location>
</feature>
<evidence type="ECO:0000259" key="2">
    <source>
        <dbReference type="Pfam" id="PF07143"/>
    </source>
</evidence>
<dbReference type="EMBL" id="JBHLYR010000060">
    <property type="protein sequence ID" value="MFB9994349.1"/>
    <property type="molecule type" value="Genomic_DNA"/>
</dbReference>
<comment type="caution">
    <text evidence="3">The sequence shown here is derived from an EMBL/GenBank/DDBJ whole genome shotgun (WGS) entry which is preliminary data.</text>
</comment>
<dbReference type="Pfam" id="PF17186">
    <property type="entry name" value="Lipocalin_9"/>
    <property type="match status" value="1"/>
</dbReference>
<evidence type="ECO:0000313" key="3">
    <source>
        <dbReference type="EMBL" id="MFB9994349.1"/>
    </source>
</evidence>
<dbReference type="PANTHER" id="PTHR38591:SF1">
    <property type="entry name" value="BLL1000 PROTEIN"/>
    <property type="match status" value="1"/>
</dbReference>
<dbReference type="InterPro" id="IPR023374">
    <property type="entry name" value="AttH-like_dom_sf"/>
</dbReference>
<dbReference type="Pfam" id="PF07143">
    <property type="entry name" value="CrtC"/>
    <property type="match status" value="1"/>
</dbReference>
<evidence type="ECO:0000256" key="1">
    <source>
        <dbReference type="SAM" id="SignalP"/>
    </source>
</evidence>
<reference evidence="3 4" key="1">
    <citation type="submission" date="2024-09" db="EMBL/GenBank/DDBJ databases">
        <authorList>
            <person name="Sun Q."/>
            <person name="Mori K."/>
        </authorList>
    </citation>
    <scope>NUCLEOTIDE SEQUENCE [LARGE SCALE GENOMIC DNA]</scope>
    <source>
        <strain evidence="3 4">JCM 13503</strain>
    </source>
</reference>
<dbReference type="PROSITE" id="PS51257">
    <property type="entry name" value="PROKAR_LIPOPROTEIN"/>
    <property type="match status" value="1"/>
</dbReference>
<name>A0ABV6B3K2_9DEIO</name>
<keyword evidence="4" id="KW-1185">Reference proteome</keyword>
<proteinExistence type="predicted"/>
<dbReference type="Proteomes" id="UP001589733">
    <property type="component" value="Unassembled WGS sequence"/>
</dbReference>
<dbReference type="Gene3D" id="2.40.370.10">
    <property type="entry name" value="AttH-like domain"/>
    <property type="match status" value="2"/>
</dbReference>
<dbReference type="SUPFAM" id="SSF159245">
    <property type="entry name" value="AttH-like"/>
    <property type="match status" value="1"/>
</dbReference>
<organism evidence="3 4">
    <name type="scientific">Deinococcus oregonensis</name>
    <dbReference type="NCBI Taxonomy" id="1805970"/>
    <lineage>
        <taxon>Bacteria</taxon>
        <taxon>Thermotogati</taxon>
        <taxon>Deinococcota</taxon>
        <taxon>Deinococci</taxon>
        <taxon>Deinococcales</taxon>
        <taxon>Deinococcaceae</taxon>
        <taxon>Deinococcus</taxon>
    </lineage>
</organism>
<dbReference type="PANTHER" id="PTHR38591">
    <property type="entry name" value="HYDROLASE"/>
    <property type="match status" value="1"/>
</dbReference>
<keyword evidence="1" id="KW-0732">Signal</keyword>
<feature type="signal peptide" evidence="1">
    <location>
        <begin position="1"/>
        <end position="19"/>
    </location>
</feature>
<protein>
    <submittedName>
        <fullName evidence="3">Lipocalin family protein</fullName>
    </submittedName>
</protein>